<keyword evidence="7 9" id="KW-0472">Membrane</keyword>
<dbReference type="Pfam" id="PF00571">
    <property type="entry name" value="CBS"/>
    <property type="match status" value="2"/>
</dbReference>
<dbReference type="PANTHER" id="PTHR22777">
    <property type="entry name" value="HEMOLYSIN-RELATED"/>
    <property type="match status" value="1"/>
</dbReference>
<dbReference type="Gene3D" id="3.10.580.10">
    <property type="entry name" value="CBS-domain"/>
    <property type="match status" value="1"/>
</dbReference>
<dbReference type="CDD" id="cd04590">
    <property type="entry name" value="CBS_pair_CorC_HlyC_assoc"/>
    <property type="match status" value="1"/>
</dbReference>
<dbReference type="InterPro" id="IPR046342">
    <property type="entry name" value="CBS_dom_sf"/>
</dbReference>
<protein>
    <submittedName>
        <fullName evidence="13">Hemolysin family protein</fullName>
    </submittedName>
</protein>
<keyword evidence="5 9" id="KW-1133">Transmembrane helix</keyword>
<evidence type="ECO:0000256" key="1">
    <source>
        <dbReference type="ARBA" id="ARBA00004141"/>
    </source>
</evidence>
<feature type="domain" description="CBS" evidence="11">
    <location>
        <begin position="135"/>
        <end position="197"/>
    </location>
</feature>
<dbReference type="InterPro" id="IPR044751">
    <property type="entry name" value="Ion_transp-like_CBS"/>
</dbReference>
<dbReference type="Pfam" id="PF01595">
    <property type="entry name" value="CNNM"/>
    <property type="match status" value="1"/>
</dbReference>
<dbReference type="InterPro" id="IPR036318">
    <property type="entry name" value="FAD-bd_PCMH-like_sf"/>
</dbReference>
<keyword evidence="3 9" id="KW-0812">Transmembrane</keyword>
<gene>
    <name evidence="13" type="ORF">GCM10008936_05150</name>
</gene>
<dbReference type="InterPro" id="IPR005170">
    <property type="entry name" value="Transptr-assoc_dom"/>
</dbReference>
<evidence type="ECO:0000256" key="10">
    <source>
        <dbReference type="SAM" id="Phobius"/>
    </source>
</evidence>
<dbReference type="InterPro" id="IPR000644">
    <property type="entry name" value="CBS_dom"/>
</dbReference>
<keyword evidence="6 8" id="KW-0129">CBS domain</keyword>
<keyword evidence="4" id="KW-0677">Repeat</keyword>
<keyword evidence="14" id="KW-1185">Reference proteome</keyword>
<dbReference type="SUPFAM" id="SSF56176">
    <property type="entry name" value="FAD-binding/transporter-associated domain-like"/>
    <property type="match status" value="1"/>
</dbReference>
<evidence type="ECO:0000256" key="8">
    <source>
        <dbReference type="PROSITE-ProRule" id="PRU00703"/>
    </source>
</evidence>
<evidence type="ECO:0000313" key="13">
    <source>
        <dbReference type="EMBL" id="GAA0477850.1"/>
    </source>
</evidence>
<evidence type="ECO:0000256" key="2">
    <source>
        <dbReference type="ARBA" id="ARBA00006337"/>
    </source>
</evidence>
<accession>A0ABN1AJ81</accession>
<evidence type="ECO:0000256" key="6">
    <source>
        <dbReference type="ARBA" id="ARBA00023122"/>
    </source>
</evidence>
<dbReference type="InterPro" id="IPR016169">
    <property type="entry name" value="FAD-bd_PCMH_sub2"/>
</dbReference>
<evidence type="ECO:0000256" key="7">
    <source>
        <dbReference type="ARBA" id="ARBA00023136"/>
    </source>
</evidence>
<dbReference type="SMART" id="SM00116">
    <property type="entry name" value="CBS"/>
    <property type="match status" value="2"/>
</dbReference>
<comment type="similarity">
    <text evidence="2">Belongs to the UPF0053 family.</text>
</comment>
<evidence type="ECO:0000259" key="12">
    <source>
        <dbReference type="PROSITE" id="PS51846"/>
    </source>
</evidence>
<name>A0ABN1AJ81_9LACT</name>
<evidence type="ECO:0000256" key="4">
    <source>
        <dbReference type="ARBA" id="ARBA00022737"/>
    </source>
</evidence>
<comment type="caution">
    <text evidence="13">The sequence shown here is derived from an EMBL/GenBank/DDBJ whole genome shotgun (WGS) entry which is preliminary data.</text>
</comment>
<dbReference type="Proteomes" id="UP001410648">
    <property type="component" value="Unassembled WGS sequence"/>
</dbReference>
<dbReference type="InterPro" id="IPR002550">
    <property type="entry name" value="CNNM"/>
</dbReference>
<evidence type="ECO:0000313" key="14">
    <source>
        <dbReference type="Proteomes" id="UP001410648"/>
    </source>
</evidence>
<sequence>MNIAMSAIATLLFVNWFPVYGPTLATIVMTVIILLFGEITPKTIGKEKAEQLAKSSTPMIHFLMLVFKPVLWLLQKWKVLLDKVFNFEGEEVISEDELLSIVDEAESGGSIEDHEHQLVRSAIEFDDLEVSSILMPRVDVVGCDLDTSDEEIEELFMTHNYSRLIVYDDTIDNIIGVLHEKDFNRYLKAKKEAGRDLSLLTVVKDVIFVPPVMNLSKLLRTMQLKKTHMAVVTDEHGGTIGIATMEDVLEELVGEIWDEYDIIEEEVEEVIEGTRYKVKGTANLDKIFEIFGIQEADQYVSNTVSGFVIEELGQFPEEGDEFVYHNMKITVTMVRNRRVLEIRIDYMPIEED</sequence>
<evidence type="ECO:0000256" key="5">
    <source>
        <dbReference type="ARBA" id="ARBA00022989"/>
    </source>
</evidence>
<evidence type="ECO:0000256" key="3">
    <source>
        <dbReference type="ARBA" id="ARBA00022692"/>
    </source>
</evidence>
<dbReference type="EMBL" id="BAAADA010000042">
    <property type="protein sequence ID" value="GAA0477850.1"/>
    <property type="molecule type" value="Genomic_DNA"/>
</dbReference>
<dbReference type="Pfam" id="PF03471">
    <property type="entry name" value="CorC_HlyC"/>
    <property type="match status" value="1"/>
</dbReference>
<feature type="domain" description="CNNM transmembrane" evidence="12">
    <location>
        <begin position="1"/>
        <end position="115"/>
    </location>
</feature>
<dbReference type="PROSITE" id="PS51371">
    <property type="entry name" value="CBS"/>
    <property type="match status" value="2"/>
</dbReference>
<dbReference type="Gene3D" id="3.30.465.10">
    <property type="match status" value="1"/>
</dbReference>
<evidence type="ECO:0000256" key="9">
    <source>
        <dbReference type="PROSITE-ProRule" id="PRU01193"/>
    </source>
</evidence>
<organism evidence="13 14">
    <name type="scientific">Alkalibacterium indicireducens</name>
    <dbReference type="NCBI Taxonomy" id="398758"/>
    <lineage>
        <taxon>Bacteria</taxon>
        <taxon>Bacillati</taxon>
        <taxon>Bacillota</taxon>
        <taxon>Bacilli</taxon>
        <taxon>Lactobacillales</taxon>
        <taxon>Carnobacteriaceae</taxon>
        <taxon>Alkalibacterium</taxon>
    </lineage>
</organism>
<reference evidence="13 14" key="1">
    <citation type="journal article" date="2019" name="Int. J. Syst. Evol. Microbiol.">
        <title>The Global Catalogue of Microorganisms (GCM) 10K type strain sequencing project: providing services to taxonomists for standard genome sequencing and annotation.</title>
        <authorList>
            <consortium name="The Broad Institute Genomics Platform"/>
            <consortium name="The Broad Institute Genome Sequencing Center for Infectious Disease"/>
            <person name="Wu L."/>
            <person name="Ma J."/>
        </authorList>
    </citation>
    <scope>NUCLEOTIDE SEQUENCE [LARGE SCALE GENOMIC DNA]</scope>
    <source>
        <strain evidence="13 14">JCM 14232</strain>
    </source>
</reference>
<feature type="domain" description="CBS" evidence="11">
    <location>
        <begin position="202"/>
        <end position="259"/>
    </location>
</feature>
<evidence type="ECO:0000259" key="11">
    <source>
        <dbReference type="PROSITE" id="PS51371"/>
    </source>
</evidence>
<comment type="subcellular location">
    <subcellularLocation>
        <location evidence="1">Membrane</location>
        <topology evidence="1">Multi-pass membrane protein</topology>
    </subcellularLocation>
</comment>
<dbReference type="SMART" id="SM01091">
    <property type="entry name" value="CorC_HlyC"/>
    <property type="match status" value="1"/>
</dbReference>
<proteinExistence type="inferred from homology"/>
<feature type="transmembrane region" description="Helical" evidence="10">
    <location>
        <begin position="12"/>
        <end position="36"/>
    </location>
</feature>
<dbReference type="SUPFAM" id="SSF54631">
    <property type="entry name" value="CBS-domain pair"/>
    <property type="match status" value="1"/>
</dbReference>
<dbReference type="PROSITE" id="PS51846">
    <property type="entry name" value="CNNM"/>
    <property type="match status" value="1"/>
</dbReference>
<dbReference type="PANTHER" id="PTHR22777:SF17">
    <property type="entry name" value="UPF0053 PROTEIN SLL0260"/>
    <property type="match status" value="1"/>
</dbReference>